<keyword evidence="9" id="KW-1185">Reference proteome</keyword>
<dbReference type="AlphaFoldDB" id="A0A1H0NT33"/>
<evidence type="ECO:0000256" key="1">
    <source>
        <dbReference type="ARBA" id="ARBA00009369"/>
    </source>
</evidence>
<evidence type="ECO:0000313" key="9">
    <source>
        <dbReference type="Proteomes" id="UP000199159"/>
    </source>
</evidence>
<sequence>MPQFFLNKRLILLLVSIIILVALIGFSLQDRDKLTWPEQFVKDSVGWVQSLFHKPSQSLAGFFNNIHDIQNTYEENKLLKEKLDQYVILETEAQILKKENEELKAVLEKTESLDDYDSIQATVINRDPTLWYDLLTVNRGSQHGVKANMAVITSQGLIGKVKSVSAYHSTIQLLSSPDRKNRISAYVQDVQNQFFVIEGYDQEEESLLLKEIPFEVEVKEGQSVLTSGLGGVFPKNLLIGEVTEVVADNYGLTKTAYVKPAADFYEINHVIIVDRKMDVVEEVEGEGEEE</sequence>
<gene>
    <name evidence="8" type="ORF">SAMN05216565_10110</name>
</gene>
<dbReference type="PANTHER" id="PTHR34138:SF1">
    <property type="entry name" value="CELL SHAPE-DETERMINING PROTEIN MREC"/>
    <property type="match status" value="1"/>
</dbReference>
<keyword evidence="3 5" id="KW-0133">Cell shape</keyword>
<dbReference type="InterPro" id="IPR007221">
    <property type="entry name" value="MreC"/>
</dbReference>
<evidence type="ECO:0000256" key="2">
    <source>
        <dbReference type="ARBA" id="ARBA00013855"/>
    </source>
</evidence>
<dbReference type="OrthoDB" id="9792313at2"/>
<evidence type="ECO:0000259" key="7">
    <source>
        <dbReference type="Pfam" id="PF04085"/>
    </source>
</evidence>
<proteinExistence type="inferred from homology"/>
<evidence type="ECO:0000256" key="5">
    <source>
        <dbReference type="PIRNR" id="PIRNR038471"/>
    </source>
</evidence>
<dbReference type="Pfam" id="PF04085">
    <property type="entry name" value="MreC"/>
    <property type="match status" value="1"/>
</dbReference>
<reference evidence="9" key="1">
    <citation type="submission" date="2016-10" db="EMBL/GenBank/DDBJ databases">
        <authorList>
            <person name="Varghese N."/>
            <person name="Submissions S."/>
        </authorList>
    </citation>
    <scope>NUCLEOTIDE SEQUENCE [LARGE SCALE GENOMIC DNA]</scope>
    <source>
        <strain evidence="9">IBRC-M10078</strain>
    </source>
</reference>
<comment type="similarity">
    <text evidence="1 5">Belongs to the MreC family.</text>
</comment>
<dbReference type="NCBIfam" id="TIGR00219">
    <property type="entry name" value="mreC"/>
    <property type="match status" value="1"/>
</dbReference>
<dbReference type="PIRSF" id="PIRSF038471">
    <property type="entry name" value="MreC"/>
    <property type="match status" value="1"/>
</dbReference>
<dbReference type="Proteomes" id="UP000199159">
    <property type="component" value="Unassembled WGS sequence"/>
</dbReference>
<keyword evidence="6" id="KW-0175">Coiled coil</keyword>
<evidence type="ECO:0000256" key="3">
    <source>
        <dbReference type="ARBA" id="ARBA00022960"/>
    </source>
</evidence>
<comment type="function">
    <text evidence="5">Involved in formation and maintenance of cell shape.</text>
</comment>
<dbReference type="EMBL" id="FNJU01000001">
    <property type="protein sequence ID" value="SDO95897.1"/>
    <property type="molecule type" value="Genomic_DNA"/>
</dbReference>
<accession>A0A1H0NT33</accession>
<dbReference type="RefSeq" id="WP_090848935.1">
    <property type="nucleotide sequence ID" value="NZ_FNJU01000001.1"/>
</dbReference>
<dbReference type="GO" id="GO:0008360">
    <property type="term" value="P:regulation of cell shape"/>
    <property type="evidence" value="ECO:0007669"/>
    <property type="project" value="UniProtKB-KW"/>
</dbReference>
<dbReference type="Gene3D" id="2.40.10.340">
    <property type="entry name" value="Rod shape-determining protein MreC, domain 1"/>
    <property type="match status" value="1"/>
</dbReference>
<evidence type="ECO:0000256" key="6">
    <source>
        <dbReference type="SAM" id="Coils"/>
    </source>
</evidence>
<name>A0A1H0NT33_9BACI</name>
<feature type="domain" description="Rod shape-determining protein MreC beta-barrel core" evidence="7">
    <location>
        <begin position="123"/>
        <end position="273"/>
    </location>
</feature>
<evidence type="ECO:0000313" key="8">
    <source>
        <dbReference type="EMBL" id="SDO95897.1"/>
    </source>
</evidence>
<evidence type="ECO:0000256" key="4">
    <source>
        <dbReference type="ARBA" id="ARBA00032089"/>
    </source>
</evidence>
<feature type="coiled-coil region" evidence="6">
    <location>
        <begin position="79"/>
        <end position="113"/>
    </location>
</feature>
<dbReference type="GO" id="GO:0005886">
    <property type="term" value="C:plasma membrane"/>
    <property type="evidence" value="ECO:0007669"/>
    <property type="project" value="TreeGrafter"/>
</dbReference>
<dbReference type="STRING" id="930152.SAMN05216565_10110"/>
<dbReference type="InterPro" id="IPR042177">
    <property type="entry name" value="Cell/Rod_1"/>
</dbReference>
<protein>
    <recommendedName>
        <fullName evidence="2 5">Cell shape-determining protein MreC</fullName>
    </recommendedName>
    <alternativeName>
        <fullName evidence="4 5">Cell shape protein MreC</fullName>
    </alternativeName>
</protein>
<dbReference type="Gene3D" id="2.40.10.350">
    <property type="entry name" value="Rod shape-determining protein MreC, domain 2"/>
    <property type="match status" value="1"/>
</dbReference>
<dbReference type="InterPro" id="IPR055342">
    <property type="entry name" value="MreC_beta-barrel_core"/>
</dbReference>
<dbReference type="PANTHER" id="PTHR34138">
    <property type="entry name" value="CELL SHAPE-DETERMINING PROTEIN MREC"/>
    <property type="match status" value="1"/>
</dbReference>
<dbReference type="Gene3D" id="1.20.5.490">
    <property type="entry name" value="Single helix bin"/>
    <property type="match status" value="1"/>
</dbReference>
<organism evidence="8 9">
    <name type="scientific">Litchfieldia salsa</name>
    <dbReference type="NCBI Taxonomy" id="930152"/>
    <lineage>
        <taxon>Bacteria</taxon>
        <taxon>Bacillati</taxon>
        <taxon>Bacillota</taxon>
        <taxon>Bacilli</taxon>
        <taxon>Bacillales</taxon>
        <taxon>Bacillaceae</taxon>
        <taxon>Litchfieldia</taxon>
    </lineage>
</organism>
<dbReference type="InterPro" id="IPR042175">
    <property type="entry name" value="Cell/Rod_MreC_2"/>
</dbReference>